<reference evidence="7" key="1">
    <citation type="journal article" date="2021" name="mSystems">
        <title>Bacteria and Archaea Synergistically Convert Glycine Betaine to Biogenic Methane in the Formosa Cold Seep of the South China Sea.</title>
        <authorList>
            <person name="Li L."/>
            <person name="Zhang W."/>
            <person name="Zhang S."/>
            <person name="Song L."/>
            <person name="Sun Q."/>
            <person name="Zhang H."/>
            <person name="Xiang H."/>
            <person name="Dong X."/>
        </authorList>
    </citation>
    <scope>NUCLEOTIDE SEQUENCE</scope>
    <source>
        <strain evidence="7">ZWT</strain>
    </source>
</reference>
<dbReference type="PANTHER" id="PTHR38594">
    <property type="entry name" value="PEP-DEPENDENT DIHYDROXYACETONE KINASE, PHOSPHORYL DONOR SUBUNIT DHAM"/>
    <property type="match status" value="1"/>
</dbReference>
<evidence type="ECO:0000256" key="5">
    <source>
        <dbReference type="ARBA" id="ARBA00046577"/>
    </source>
</evidence>
<dbReference type="AlphaFoldDB" id="A0A9J6P5Z8"/>
<evidence type="ECO:0000256" key="3">
    <source>
        <dbReference type="ARBA" id="ARBA00012095"/>
    </source>
</evidence>
<evidence type="ECO:0000313" key="8">
    <source>
        <dbReference type="Proteomes" id="UP001056429"/>
    </source>
</evidence>
<sequence length="126" mass="12953">MVGLVIVSHSYKIAEGVVELCSQIASNEVSIVSAGGTSDGEIGTSPIKILNAIKEADTGDGVIIIYDLGSALMNAEMAVEMVAVEIEQNTNVIIAEAPIVEGSIVAAVEANIGTNIGEIITKLKDI</sequence>
<dbReference type="RefSeq" id="WP_250860015.1">
    <property type="nucleotide sequence ID" value="NZ_JAGSOJ010000003.1"/>
</dbReference>
<dbReference type="EC" id="2.7.1.121" evidence="3"/>
<evidence type="ECO:0000256" key="2">
    <source>
        <dbReference type="ARBA" id="ARBA00002788"/>
    </source>
</evidence>
<dbReference type="NCBIfam" id="TIGR02364">
    <property type="entry name" value="dha_pts"/>
    <property type="match status" value="1"/>
</dbReference>
<dbReference type="PROSITE" id="PS51096">
    <property type="entry name" value="PTS_EIIA_TYPE_4"/>
    <property type="match status" value="1"/>
</dbReference>
<name>A0A9J6P5Z8_9CLOT</name>
<comment type="function">
    <text evidence="2">Component of the dihydroxyacetone kinase complex, which is responsible for the phosphoenolpyruvate (PEP)-dependent phosphorylation of dihydroxyacetone. DhaM serves as the phosphoryl donor. Is phosphorylated by phosphoenolpyruvate in an EI- and HPr-dependent reaction, and a phosphorelay system on histidine residues finally leads to phosphoryl transfer to DhaL and dihydroxyacetone.</text>
</comment>
<dbReference type="EMBL" id="JAGSOJ010000003">
    <property type="protein sequence ID" value="MCM1990904.1"/>
    <property type="molecule type" value="Genomic_DNA"/>
</dbReference>
<dbReference type="Gene3D" id="3.40.50.510">
    <property type="entry name" value="Phosphotransferase system, mannose-type IIA component"/>
    <property type="match status" value="1"/>
</dbReference>
<comment type="catalytic activity">
    <reaction evidence="1">
        <text>dihydroxyacetone + phosphoenolpyruvate = dihydroxyacetone phosphate + pyruvate</text>
        <dbReference type="Rhea" id="RHEA:18381"/>
        <dbReference type="ChEBI" id="CHEBI:15361"/>
        <dbReference type="ChEBI" id="CHEBI:16016"/>
        <dbReference type="ChEBI" id="CHEBI:57642"/>
        <dbReference type="ChEBI" id="CHEBI:58702"/>
        <dbReference type="EC" id="2.7.1.121"/>
    </reaction>
</comment>
<keyword evidence="4" id="KW-0808">Transferase</keyword>
<evidence type="ECO:0000259" key="6">
    <source>
        <dbReference type="PROSITE" id="PS51096"/>
    </source>
</evidence>
<comment type="subunit">
    <text evidence="5">Homodimer. The dihydroxyacetone kinase complex is composed of a homodimer of DhaM, a homodimer of DhaK and the subunit DhaL.</text>
</comment>
<protein>
    <recommendedName>
        <fullName evidence="3">phosphoenolpyruvate--glycerone phosphotransferase</fullName>
        <ecNumber evidence="3">2.7.1.121</ecNumber>
    </recommendedName>
</protein>
<dbReference type="GO" id="GO:0016020">
    <property type="term" value="C:membrane"/>
    <property type="evidence" value="ECO:0007669"/>
    <property type="project" value="InterPro"/>
</dbReference>
<dbReference type="Proteomes" id="UP001056429">
    <property type="component" value="Unassembled WGS sequence"/>
</dbReference>
<evidence type="ECO:0000313" key="7">
    <source>
        <dbReference type="EMBL" id="MCM1990904.1"/>
    </source>
</evidence>
<dbReference type="InterPro" id="IPR036662">
    <property type="entry name" value="PTS_EIIA_man-typ_sf"/>
</dbReference>
<dbReference type="GO" id="GO:0047324">
    <property type="term" value="F:phosphoenolpyruvate-glycerone phosphotransferase activity"/>
    <property type="evidence" value="ECO:0007669"/>
    <property type="project" value="UniProtKB-EC"/>
</dbReference>
<feature type="domain" description="PTS EIIA type-4" evidence="6">
    <location>
        <begin position="1"/>
        <end position="126"/>
    </location>
</feature>
<dbReference type="SUPFAM" id="SSF53062">
    <property type="entry name" value="PTS system fructose IIA component-like"/>
    <property type="match status" value="1"/>
</dbReference>
<accession>A0A9J6P5Z8</accession>
<organism evidence="7 8">
    <name type="scientific">Oceanirhabdus seepicola</name>
    <dbReference type="NCBI Taxonomy" id="2828781"/>
    <lineage>
        <taxon>Bacteria</taxon>
        <taxon>Bacillati</taxon>
        <taxon>Bacillota</taxon>
        <taxon>Clostridia</taxon>
        <taxon>Eubacteriales</taxon>
        <taxon>Clostridiaceae</taxon>
        <taxon>Oceanirhabdus</taxon>
    </lineage>
</organism>
<dbReference type="GO" id="GO:0019563">
    <property type="term" value="P:glycerol catabolic process"/>
    <property type="evidence" value="ECO:0007669"/>
    <property type="project" value="InterPro"/>
</dbReference>
<gene>
    <name evidence="7" type="primary">dhaM</name>
    <name evidence="7" type="ORF">KDK92_14325</name>
</gene>
<dbReference type="GO" id="GO:0009401">
    <property type="term" value="P:phosphoenolpyruvate-dependent sugar phosphotransferase system"/>
    <property type="evidence" value="ECO:0007669"/>
    <property type="project" value="InterPro"/>
</dbReference>
<evidence type="ECO:0000256" key="1">
    <source>
        <dbReference type="ARBA" id="ARBA00001113"/>
    </source>
</evidence>
<dbReference type="PANTHER" id="PTHR38594:SF1">
    <property type="entry name" value="PEP-DEPENDENT DIHYDROXYACETONE KINASE, PHOSPHORYL DONOR SUBUNIT DHAM"/>
    <property type="match status" value="1"/>
</dbReference>
<dbReference type="InterPro" id="IPR012844">
    <property type="entry name" value="DhaM_N"/>
</dbReference>
<evidence type="ECO:0000256" key="4">
    <source>
        <dbReference type="ARBA" id="ARBA00022679"/>
    </source>
</evidence>
<keyword evidence="8" id="KW-1185">Reference proteome</keyword>
<dbReference type="InterPro" id="IPR004701">
    <property type="entry name" value="PTS_EIIA_man-typ"/>
</dbReference>
<proteinExistence type="predicted"/>
<comment type="caution">
    <text evidence="7">The sequence shown here is derived from an EMBL/GenBank/DDBJ whole genome shotgun (WGS) entry which is preliminary data.</text>
</comment>
<dbReference type="Pfam" id="PF03610">
    <property type="entry name" value="EIIA-man"/>
    <property type="match status" value="1"/>
</dbReference>
<reference evidence="7" key="2">
    <citation type="submission" date="2021-04" db="EMBL/GenBank/DDBJ databases">
        <authorList>
            <person name="Dong X."/>
        </authorList>
    </citation>
    <scope>NUCLEOTIDE SEQUENCE</scope>
    <source>
        <strain evidence="7">ZWT</strain>
    </source>
</reference>
<dbReference type="InterPro" id="IPR039643">
    <property type="entry name" value="DhaM"/>
</dbReference>
<keyword evidence="7" id="KW-0418">Kinase</keyword>